<keyword evidence="2 4" id="KW-0236">DNA replication inhibitor</keyword>
<dbReference type="SUPFAM" id="SSF82808">
    <property type="entry name" value="Replication modulator SeqA, C-terminal DNA-binding domain"/>
    <property type="match status" value="1"/>
</dbReference>
<proteinExistence type="inferred from homology"/>
<accession>K2JTT1</accession>
<dbReference type="InterPro" id="IPR013321">
    <property type="entry name" value="Arc_rbn_hlx_hlx"/>
</dbReference>
<dbReference type="Gene3D" id="1.10.1220.10">
    <property type="entry name" value="Met repressor-like"/>
    <property type="match status" value="1"/>
</dbReference>
<dbReference type="Gene3D" id="1.20.1380.10">
    <property type="entry name" value="Replication modulator SeqA, C-terminal DNA-binding domain"/>
    <property type="match status" value="1"/>
</dbReference>
<dbReference type="Pfam" id="PF03925">
    <property type="entry name" value="SeqA"/>
    <property type="match status" value="1"/>
</dbReference>
<dbReference type="STRING" id="740709.A10D4_01377"/>
<sequence>MIGQYCRRFCQPPQAANFEHGALALNRYNRRDKKVTTEDAMKRIELDDDLYAYIASHTQQIGESASDILRRLLAFDSAAAVEHADSSTSLPTTASVFDRLNQPDVAAQRSAVGRFLYILSLLYRSHRQDFAKVLQIRGRDRVYFATSEEALLASGNSTNPKQIPDSDYWVVTNNNTTKKKSMLTLVATELGYSPAEAEKIRDFL</sequence>
<dbReference type="InterPro" id="IPR026577">
    <property type="entry name" value="SeqA_DNA-bd_C"/>
</dbReference>
<feature type="domain" description="Replication modulator SeqA C-terminal DNA-binding" evidence="5">
    <location>
        <begin position="99"/>
        <end position="202"/>
    </location>
</feature>
<dbReference type="HAMAP" id="MF_00908">
    <property type="entry name" value="SeqA"/>
    <property type="match status" value="1"/>
</dbReference>
<dbReference type="InterPro" id="IPR033761">
    <property type="entry name" value="SeqA_N"/>
</dbReference>
<evidence type="ECO:0000256" key="2">
    <source>
        <dbReference type="ARBA" id="ARBA00022880"/>
    </source>
</evidence>
<dbReference type="GO" id="GO:0005737">
    <property type="term" value="C:cytoplasm"/>
    <property type="evidence" value="ECO:0007669"/>
    <property type="project" value="UniProtKB-SubCell"/>
</dbReference>
<comment type="similarity">
    <text evidence="4">Belongs to the SeqA family.</text>
</comment>
<feature type="region of interest" description="Interaction with DNA" evidence="4">
    <location>
        <begin position="111"/>
        <end position="112"/>
    </location>
</feature>
<dbReference type="eggNOG" id="COG3057">
    <property type="taxonomic scope" value="Bacteria"/>
</dbReference>
<evidence type="ECO:0000256" key="3">
    <source>
        <dbReference type="ARBA" id="ARBA00023125"/>
    </source>
</evidence>
<comment type="function">
    <text evidence="4">Negative regulator of replication initiation, which contributes to regulation of DNA replication and ensures that replication initiation occurs exactly once per chromosome per cell cycle. Binds to pairs of hemimethylated GATC sequences in the oriC region, thus preventing assembly of replication proteins and re-initiation at newly replicated origins. Repression is relieved when the region becomes fully methylated.</text>
</comment>
<keyword evidence="8" id="KW-1185">Reference proteome</keyword>
<comment type="subunit">
    <text evidence="4">Homodimer. Polymerizes to form helical filaments.</text>
</comment>
<dbReference type="EMBL" id="AMRG01000002">
    <property type="protein sequence ID" value="EKE86851.1"/>
    <property type="molecule type" value="Genomic_DNA"/>
</dbReference>
<dbReference type="Proteomes" id="UP000014115">
    <property type="component" value="Unassembled WGS sequence"/>
</dbReference>
<dbReference type="Pfam" id="PF17206">
    <property type="entry name" value="SeqA_N"/>
    <property type="match status" value="1"/>
</dbReference>
<evidence type="ECO:0000256" key="1">
    <source>
        <dbReference type="ARBA" id="ARBA00022490"/>
    </source>
</evidence>
<gene>
    <name evidence="4" type="primary">seqA</name>
    <name evidence="7" type="ORF">A10D4_01377</name>
</gene>
<reference evidence="7 8" key="1">
    <citation type="journal article" date="2012" name="J. Bacteriol.">
        <title>Genome Sequence of Idiomarina xiamenensis Type Strain 10-D-4.</title>
        <authorList>
            <person name="Lai Q."/>
            <person name="Wang L."/>
            <person name="Wang W."/>
            <person name="Shao Z."/>
        </authorList>
    </citation>
    <scope>NUCLEOTIDE SEQUENCE [LARGE SCALE GENOMIC DNA]</scope>
    <source>
        <strain evidence="7 8">10-D-4</strain>
    </source>
</reference>
<feature type="domain" description="Negative modulator of initiation of replication SeqA N-terminal" evidence="6">
    <location>
        <begin position="41"/>
        <end position="75"/>
    </location>
</feature>
<comment type="subcellular location">
    <subcellularLocation>
        <location evidence="4">Cytoplasm</location>
    </subcellularLocation>
</comment>
<comment type="caution">
    <text evidence="7">The sequence shown here is derived from an EMBL/GenBank/DDBJ whole genome shotgun (WGS) entry which is preliminary data.</text>
</comment>
<dbReference type="GO" id="GO:0003677">
    <property type="term" value="F:DNA binding"/>
    <property type="evidence" value="ECO:0007669"/>
    <property type="project" value="UniProtKB-UniRule"/>
</dbReference>
<evidence type="ECO:0000313" key="7">
    <source>
        <dbReference type="EMBL" id="EKE86851.1"/>
    </source>
</evidence>
<comment type="caution">
    <text evidence="4">Lacks conserved residue(s) required for the propagation of feature annotation.</text>
</comment>
<evidence type="ECO:0000256" key="4">
    <source>
        <dbReference type="HAMAP-Rule" id="MF_00908"/>
    </source>
</evidence>
<dbReference type="SUPFAM" id="SSF47598">
    <property type="entry name" value="Ribbon-helix-helix"/>
    <property type="match status" value="1"/>
</dbReference>
<dbReference type="AlphaFoldDB" id="K2JTT1"/>
<evidence type="ECO:0000259" key="5">
    <source>
        <dbReference type="Pfam" id="PF03925"/>
    </source>
</evidence>
<evidence type="ECO:0000259" key="6">
    <source>
        <dbReference type="Pfam" id="PF17206"/>
    </source>
</evidence>
<dbReference type="GO" id="GO:0032297">
    <property type="term" value="P:negative regulation of DNA-templated DNA replication initiation"/>
    <property type="evidence" value="ECO:0007669"/>
    <property type="project" value="UniProtKB-UniRule"/>
</dbReference>
<protein>
    <recommendedName>
        <fullName evidence="4">Negative modulator of initiation of replication</fullName>
    </recommendedName>
</protein>
<name>K2JTT1_9GAMM</name>
<dbReference type="InterPro" id="IPR005621">
    <property type="entry name" value="SeqA"/>
</dbReference>
<dbReference type="InterPro" id="IPR036835">
    <property type="entry name" value="SeqA_DNA-bd_C_sf"/>
</dbReference>
<organism evidence="7 8">
    <name type="scientific">Idiomarina xiamenensis 10-D-4</name>
    <dbReference type="NCBI Taxonomy" id="740709"/>
    <lineage>
        <taxon>Bacteria</taxon>
        <taxon>Pseudomonadati</taxon>
        <taxon>Pseudomonadota</taxon>
        <taxon>Gammaproteobacteria</taxon>
        <taxon>Alteromonadales</taxon>
        <taxon>Idiomarinaceae</taxon>
        <taxon>Idiomarina</taxon>
    </lineage>
</organism>
<keyword evidence="3 4" id="KW-0238">DNA-binding</keyword>
<evidence type="ECO:0000313" key="8">
    <source>
        <dbReference type="Proteomes" id="UP000014115"/>
    </source>
</evidence>
<keyword evidence="1 4" id="KW-0963">Cytoplasm</keyword>
<dbReference type="GO" id="GO:0006355">
    <property type="term" value="P:regulation of DNA-templated transcription"/>
    <property type="evidence" value="ECO:0007669"/>
    <property type="project" value="InterPro"/>
</dbReference>
<dbReference type="InterPro" id="IPR010985">
    <property type="entry name" value="Ribbon_hlx_hlx"/>
</dbReference>
<dbReference type="PATRIC" id="fig|740709.3.peg.276"/>